<gene>
    <name evidence="2" type="ORF">IAC51_06365</name>
</gene>
<evidence type="ECO:0000256" key="1">
    <source>
        <dbReference type="SAM" id="SignalP"/>
    </source>
</evidence>
<accession>A0A940DN11</accession>
<proteinExistence type="predicted"/>
<evidence type="ECO:0000313" key="2">
    <source>
        <dbReference type="EMBL" id="MBO8440259.1"/>
    </source>
</evidence>
<reference evidence="2" key="1">
    <citation type="submission" date="2020-10" db="EMBL/GenBank/DDBJ databases">
        <authorList>
            <person name="Gilroy R."/>
        </authorList>
    </citation>
    <scope>NUCLEOTIDE SEQUENCE</scope>
    <source>
        <strain evidence="2">3924</strain>
    </source>
</reference>
<sequence length="566" mass="61903">MRKPIFKRIVLGAMIAAAIPACTNLNLDDINSAEFGTSLAVPIGSISVGIEELLSQMGSAFLHTDEATGEIAIIWNGDDIQQEISLGDYSPEPVKMNDTIDLKEHEPFKSAFEDAPAEQDRGINVPVDEPESFSSDIQIDYSYDDFIGDEAVDFEIDSLMMASGSCDIDVTINGVSINDYNPMTVHITLPYVTDNGTNVVEHTLVKPHETIHFDMKDFIVKFEDGKVAVPIDLLFTVESYDKSLYANRNASVKLETDLHIADCRKIWGFADDNEPLASDHIDFEMPELSFLTSESGNDLKFADPSMTITVESDLDMPLILEIDSMYAQNANGEKVNASFDGKESLRETIGRPESEGSLSHQEIVFDNENGRLGDMLAINPQRMYARYSVSAGDDGMRHIIALPSNLTIGMEAKIPLYFDAGTSFSITDTTDIDMSGTTDGIDYVDIQEVVLYLDITSMMPIALDATAHFIDGNGNITYSTPEGSIKIPSAVVGNDGASETATQQRLKLEFTGENITKVLDAKSIAFEITVSGMDENAKIKLRTTDSLSIKISAFAKAGVTFDIENL</sequence>
<reference evidence="2" key="2">
    <citation type="journal article" date="2021" name="PeerJ">
        <title>Extensive microbial diversity within the chicken gut microbiome revealed by metagenomics and culture.</title>
        <authorList>
            <person name="Gilroy R."/>
            <person name="Ravi A."/>
            <person name="Getino M."/>
            <person name="Pursley I."/>
            <person name="Horton D.L."/>
            <person name="Alikhan N.F."/>
            <person name="Baker D."/>
            <person name="Gharbi K."/>
            <person name="Hall N."/>
            <person name="Watson M."/>
            <person name="Adriaenssens E.M."/>
            <person name="Foster-Nyarko E."/>
            <person name="Jarju S."/>
            <person name="Secka A."/>
            <person name="Antonio M."/>
            <person name="Oren A."/>
            <person name="Chaudhuri R.R."/>
            <person name="La Ragione R."/>
            <person name="Hildebrand F."/>
            <person name="Pallen M.J."/>
        </authorList>
    </citation>
    <scope>NUCLEOTIDE SEQUENCE</scope>
    <source>
        <strain evidence="2">3924</strain>
    </source>
</reference>
<feature type="signal peptide" evidence="1">
    <location>
        <begin position="1"/>
        <end position="23"/>
    </location>
</feature>
<protein>
    <submittedName>
        <fullName evidence="2">Uncharacterized protein</fullName>
    </submittedName>
</protein>
<evidence type="ECO:0000313" key="3">
    <source>
        <dbReference type="Proteomes" id="UP000712007"/>
    </source>
</evidence>
<organism evidence="2 3">
    <name type="scientific">Candidatus Aphodosoma intestinipullorum</name>
    <dbReference type="NCBI Taxonomy" id="2840674"/>
    <lineage>
        <taxon>Bacteria</taxon>
        <taxon>Pseudomonadati</taxon>
        <taxon>Bacteroidota</taxon>
        <taxon>Bacteroidia</taxon>
        <taxon>Bacteroidales</taxon>
        <taxon>Candidatus Aphodosoma</taxon>
    </lineage>
</organism>
<keyword evidence="1" id="KW-0732">Signal</keyword>
<dbReference type="Proteomes" id="UP000712007">
    <property type="component" value="Unassembled WGS sequence"/>
</dbReference>
<dbReference type="EMBL" id="JADIMV010000111">
    <property type="protein sequence ID" value="MBO8440259.1"/>
    <property type="molecule type" value="Genomic_DNA"/>
</dbReference>
<name>A0A940DN11_9BACT</name>
<comment type="caution">
    <text evidence="2">The sequence shown here is derived from an EMBL/GenBank/DDBJ whole genome shotgun (WGS) entry which is preliminary data.</text>
</comment>
<feature type="chain" id="PRO_5036737704" evidence="1">
    <location>
        <begin position="24"/>
        <end position="566"/>
    </location>
</feature>
<dbReference type="AlphaFoldDB" id="A0A940DN11"/>